<comment type="caution">
    <text evidence="2">The sequence shown here is derived from an EMBL/GenBank/DDBJ whole genome shotgun (WGS) entry which is preliminary data.</text>
</comment>
<sequence>MTYELELLSSPDESIHDLIRRHLREFNRTTLAPGLPTEDLAIVIREPEHGAVLGGLWGRTGRGWLSIELIFVPEDLRGNGIGPRLLMMAEAEGLRRDCHSAWLDTFNPDAAVLYERLGYVRFGELKDFPPGNSRIFLQKKLK</sequence>
<dbReference type="CDD" id="cd04301">
    <property type="entry name" value="NAT_SF"/>
    <property type="match status" value="1"/>
</dbReference>
<organism evidence="2 3">
    <name type="scientific">Microvirga puerhi</name>
    <dbReference type="NCBI Taxonomy" id="2876078"/>
    <lineage>
        <taxon>Bacteria</taxon>
        <taxon>Pseudomonadati</taxon>
        <taxon>Pseudomonadota</taxon>
        <taxon>Alphaproteobacteria</taxon>
        <taxon>Hyphomicrobiales</taxon>
        <taxon>Methylobacteriaceae</taxon>
        <taxon>Microvirga</taxon>
    </lineage>
</organism>
<keyword evidence="3" id="KW-1185">Reference proteome</keyword>
<dbReference type="Proteomes" id="UP000704176">
    <property type="component" value="Unassembled WGS sequence"/>
</dbReference>
<dbReference type="PROSITE" id="PS51186">
    <property type="entry name" value="GNAT"/>
    <property type="match status" value="1"/>
</dbReference>
<evidence type="ECO:0000259" key="1">
    <source>
        <dbReference type="PROSITE" id="PS51186"/>
    </source>
</evidence>
<dbReference type="Pfam" id="PF00583">
    <property type="entry name" value="Acetyltransf_1"/>
    <property type="match status" value="1"/>
</dbReference>
<dbReference type="Gene3D" id="3.40.630.30">
    <property type="match status" value="1"/>
</dbReference>
<proteinExistence type="predicted"/>
<gene>
    <name evidence="2" type="ORF">K9B37_16115</name>
</gene>
<dbReference type="RefSeq" id="WP_224314540.1">
    <property type="nucleotide sequence ID" value="NZ_JAIRBM010000012.1"/>
</dbReference>
<evidence type="ECO:0000313" key="3">
    <source>
        <dbReference type="Proteomes" id="UP000704176"/>
    </source>
</evidence>
<dbReference type="EMBL" id="JAIRBM010000012">
    <property type="protein sequence ID" value="MBZ6077805.1"/>
    <property type="molecule type" value="Genomic_DNA"/>
</dbReference>
<protein>
    <submittedName>
        <fullName evidence="2">GNAT family N-acetyltransferase</fullName>
    </submittedName>
</protein>
<evidence type="ECO:0000313" key="2">
    <source>
        <dbReference type="EMBL" id="MBZ6077805.1"/>
    </source>
</evidence>
<dbReference type="SUPFAM" id="SSF55729">
    <property type="entry name" value="Acyl-CoA N-acyltransferases (Nat)"/>
    <property type="match status" value="1"/>
</dbReference>
<reference evidence="2 3" key="1">
    <citation type="submission" date="2021-09" db="EMBL/GenBank/DDBJ databases">
        <title>The complete genome sequence of a new microorganism.</title>
        <authorList>
            <person name="Zi Z."/>
        </authorList>
    </citation>
    <scope>NUCLEOTIDE SEQUENCE [LARGE SCALE GENOMIC DNA]</scope>
    <source>
        <strain evidence="2 3">WGZ8</strain>
    </source>
</reference>
<feature type="domain" description="N-acetyltransferase" evidence="1">
    <location>
        <begin position="5"/>
        <end position="142"/>
    </location>
</feature>
<name>A0ABS7VRW9_9HYPH</name>
<accession>A0ABS7VRW9</accession>
<dbReference type="InterPro" id="IPR000182">
    <property type="entry name" value="GNAT_dom"/>
</dbReference>
<dbReference type="InterPro" id="IPR016181">
    <property type="entry name" value="Acyl_CoA_acyltransferase"/>
</dbReference>